<dbReference type="Proteomes" id="UP000465361">
    <property type="component" value="Unassembled WGS sequence"/>
</dbReference>
<dbReference type="AlphaFoldDB" id="A0A7I9Y3F7"/>
<proteinExistence type="predicted"/>
<organism evidence="1 2">
    <name type="scientific">Mycobacterium botniense</name>
    <dbReference type="NCBI Taxonomy" id="84962"/>
    <lineage>
        <taxon>Bacteria</taxon>
        <taxon>Bacillati</taxon>
        <taxon>Actinomycetota</taxon>
        <taxon>Actinomycetes</taxon>
        <taxon>Mycobacteriales</taxon>
        <taxon>Mycobacteriaceae</taxon>
        <taxon>Mycobacterium</taxon>
    </lineage>
</organism>
<dbReference type="InterPro" id="IPR029033">
    <property type="entry name" value="His_PPase_superfam"/>
</dbReference>
<gene>
    <name evidence="1" type="ORF">MBOT_39630</name>
</gene>
<sequence>MELPRRPYAAAGVATAAASLIAVTPVAHSSLASLAPAVQLLAGEEEIVLDLVRHGSNGPPSYLSTIGSFLPGYSLNATGEEQAQAVAQVLAPGTPYAGIYAGDNIRMPETAAPLADLLDMKVQLLPGLDEIPGGIYNGLQASSPGGILYELTLAAWAFGLDFVPMPGSYDINGVAFDENFTGAVQTIYDNTVSTDAPPKDVLFSGEAAISTWVLMNAKNPDLSIFLPMFLEDLVSGKAFLPNTGIVVVQGDPEAGWTIVSWNGQSIPAPGLPTELVVDVRDLITAPQFAAYNIFEAALSGDPTTILNAIQTGASDIGTALVQFPVSVISDLLGAVSGGTQNLAGDITGLLQADVGAATAATLLDPAGISSLLGTFAADLPAMLGLF</sequence>
<dbReference type="SUPFAM" id="SSF53254">
    <property type="entry name" value="Phosphoglycerate mutase-like"/>
    <property type="match status" value="1"/>
</dbReference>
<name>A0A7I9Y3F7_9MYCO</name>
<evidence type="ECO:0000313" key="1">
    <source>
        <dbReference type="EMBL" id="GFG76598.1"/>
    </source>
</evidence>
<dbReference type="Gene3D" id="3.40.50.1240">
    <property type="entry name" value="Phosphoglycerate mutase-like"/>
    <property type="match status" value="1"/>
</dbReference>
<keyword evidence="2" id="KW-1185">Reference proteome</keyword>
<protein>
    <recommendedName>
        <fullName evidence="3">Histidine phosphatase family protein</fullName>
    </recommendedName>
</protein>
<reference evidence="1 2" key="1">
    <citation type="journal article" date="2019" name="Emerg. Microbes Infect.">
        <title>Comprehensive subspecies identification of 175 nontuberculous mycobacteria species based on 7547 genomic profiles.</title>
        <authorList>
            <person name="Matsumoto Y."/>
            <person name="Kinjo T."/>
            <person name="Motooka D."/>
            <person name="Nabeya D."/>
            <person name="Jung N."/>
            <person name="Uechi K."/>
            <person name="Horii T."/>
            <person name="Iida T."/>
            <person name="Fujita J."/>
            <person name="Nakamura S."/>
        </authorList>
    </citation>
    <scope>NUCLEOTIDE SEQUENCE [LARGE SCALE GENOMIC DNA]</scope>
    <source>
        <strain evidence="1 2">JCM 17322</strain>
    </source>
</reference>
<dbReference type="InterPro" id="IPR013078">
    <property type="entry name" value="His_Pase_superF_clade-1"/>
</dbReference>
<dbReference type="RefSeq" id="WP_163760218.1">
    <property type="nucleotide sequence ID" value="NZ_BLKW01000004.1"/>
</dbReference>
<evidence type="ECO:0000313" key="2">
    <source>
        <dbReference type="Proteomes" id="UP000465361"/>
    </source>
</evidence>
<dbReference type="Pfam" id="PF00300">
    <property type="entry name" value="His_Phos_1"/>
    <property type="match status" value="1"/>
</dbReference>
<evidence type="ECO:0008006" key="3">
    <source>
        <dbReference type="Google" id="ProtNLM"/>
    </source>
</evidence>
<accession>A0A7I9Y3F7</accession>
<dbReference type="EMBL" id="BLKW01000004">
    <property type="protein sequence ID" value="GFG76598.1"/>
    <property type="molecule type" value="Genomic_DNA"/>
</dbReference>
<comment type="caution">
    <text evidence="1">The sequence shown here is derived from an EMBL/GenBank/DDBJ whole genome shotgun (WGS) entry which is preliminary data.</text>
</comment>